<dbReference type="Pfam" id="PF00563">
    <property type="entry name" value="EAL"/>
    <property type="match status" value="1"/>
</dbReference>
<feature type="region of interest" description="Disordered" evidence="1">
    <location>
        <begin position="279"/>
        <end position="308"/>
    </location>
</feature>
<proteinExistence type="predicted"/>
<dbReference type="InterPro" id="IPR035919">
    <property type="entry name" value="EAL_sf"/>
</dbReference>
<feature type="non-terminal residue" evidence="3">
    <location>
        <position position="1"/>
    </location>
</feature>
<accession>A0ABW3ZBG7</accession>
<keyword evidence="4" id="KW-1185">Reference proteome</keyword>
<feature type="domain" description="EAL" evidence="2">
    <location>
        <begin position="41"/>
        <end position="293"/>
    </location>
</feature>
<name>A0ABW3ZBG7_9HYPH</name>
<feature type="compositionally biased region" description="Basic and acidic residues" evidence="1">
    <location>
        <begin position="281"/>
        <end position="297"/>
    </location>
</feature>
<protein>
    <submittedName>
        <fullName evidence="3">EAL domain-containing protein</fullName>
    </submittedName>
</protein>
<evidence type="ECO:0000259" key="2">
    <source>
        <dbReference type="PROSITE" id="PS50883"/>
    </source>
</evidence>
<dbReference type="SMART" id="SM00052">
    <property type="entry name" value="EAL"/>
    <property type="match status" value="1"/>
</dbReference>
<dbReference type="Gene3D" id="3.20.20.450">
    <property type="entry name" value="EAL domain"/>
    <property type="match status" value="1"/>
</dbReference>
<dbReference type="Proteomes" id="UP001597171">
    <property type="component" value="Unassembled WGS sequence"/>
</dbReference>
<dbReference type="InterPro" id="IPR001633">
    <property type="entry name" value="EAL_dom"/>
</dbReference>
<dbReference type="PANTHER" id="PTHR33121:SF79">
    <property type="entry name" value="CYCLIC DI-GMP PHOSPHODIESTERASE PDED-RELATED"/>
    <property type="match status" value="1"/>
</dbReference>
<dbReference type="CDD" id="cd01948">
    <property type="entry name" value="EAL"/>
    <property type="match status" value="1"/>
</dbReference>
<organism evidence="3 4">
    <name type="scientific">Methylopila musalis</name>
    <dbReference type="NCBI Taxonomy" id="1134781"/>
    <lineage>
        <taxon>Bacteria</taxon>
        <taxon>Pseudomonadati</taxon>
        <taxon>Pseudomonadota</taxon>
        <taxon>Alphaproteobacteria</taxon>
        <taxon>Hyphomicrobiales</taxon>
        <taxon>Methylopilaceae</taxon>
        <taxon>Methylopila</taxon>
    </lineage>
</organism>
<sequence length="308" mass="33640">AQRLAQVAETRGEAEKAQAAEAFDPLDAAEPEVAAPAAPVDRGVAARVELALRDDRVDFFLQPVVSLPNRRVTHYEGLSRLREPDGIALPEEFLEVAAAEGHLPEIDRRAVMRGLKVAERLQASGRNIGLFINVSPQTLGDDRALSDFVERIDANPDLARAVTLELAQEAFDGLALAEREARKALTERGVRFSIDHVTDLRLDPRDLERRGVRFVKISAATLLAPDAARGLSIHPSDLANLLARHGVDLIVTHVEDERIVPELLDHDVKAASGHLFGVPRPVRDDAGDGARSDETPRRFAPRPLVVRG</sequence>
<evidence type="ECO:0000313" key="4">
    <source>
        <dbReference type="Proteomes" id="UP001597171"/>
    </source>
</evidence>
<evidence type="ECO:0000256" key="1">
    <source>
        <dbReference type="SAM" id="MobiDB-lite"/>
    </source>
</evidence>
<comment type="caution">
    <text evidence="3">The sequence shown here is derived from an EMBL/GenBank/DDBJ whole genome shotgun (WGS) entry which is preliminary data.</text>
</comment>
<evidence type="ECO:0000313" key="3">
    <source>
        <dbReference type="EMBL" id="MFD1333325.1"/>
    </source>
</evidence>
<reference evidence="4" key="1">
    <citation type="journal article" date="2019" name="Int. J. Syst. Evol. Microbiol.">
        <title>The Global Catalogue of Microorganisms (GCM) 10K type strain sequencing project: providing services to taxonomists for standard genome sequencing and annotation.</title>
        <authorList>
            <consortium name="The Broad Institute Genomics Platform"/>
            <consortium name="The Broad Institute Genome Sequencing Center for Infectious Disease"/>
            <person name="Wu L."/>
            <person name="Ma J."/>
        </authorList>
    </citation>
    <scope>NUCLEOTIDE SEQUENCE [LARGE SCALE GENOMIC DNA]</scope>
    <source>
        <strain evidence="4">CCUG 61696</strain>
    </source>
</reference>
<dbReference type="PANTHER" id="PTHR33121">
    <property type="entry name" value="CYCLIC DI-GMP PHOSPHODIESTERASE PDEF"/>
    <property type="match status" value="1"/>
</dbReference>
<dbReference type="RefSeq" id="WP_378776777.1">
    <property type="nucleotide sequence ID" value="NZ_JBHTMX010000205.1"/>
</dbReference>
<gene>
    <name evidence="3" type="ORF">ACFQ4O_15105</name>
</gene>
<dbReference type="InterPro" id="IPR050706">
    <property type="entry name" value="Cyclic-di-GMP_PDE-like"/>
</dbReference>
<dbReference type="SUPFAM" id="SSF141868">
    <property type="entry name" value="EAL domain-like"/>
    <property type="match status" value="1"/>
</dbReference>
<dbReference type="PROSITE" id="PS50883">
    <property type="entry name" value="EAL"/>
    <property type="match status" value="1"/>
</dbReference>
<dbReference type="EMBL" id="JBHTMX010000205">
    <property type="protein sequence ID" value="MFD1333325.1"/>
    <property type="molecule type" value="Genomic_DNA"/>
</dbReference>